<feature type="chain" id="PRO_5019783062" evidence="1">
    <location>
        <begin position="19"/>
        <end position="204"/>
    </location>
</feature>
<dbReference type="Gene3D" id="1.10.2080.10">
    <property type="entry name" value="Insect odorant-binding protein A10/Ejaculatory bulb-specific protein 3"/>
    <property type="match status" value="2"/>
</dbReference>
<dbReference type="SUPFAM" id="SSF100910">
    <property type="entry name" value="Chemosensory protein Csp2"/>
    <property type="match status" value="2"/>
</dbReference>
<organism evidence="2 3">
    <name type="scientific">Asbolus verrucosus</name>
    <name type="common">Desert ironclad beetle</name>
    <dbReference type="NCBI Taxonomy" id="1661398"/>
    <lineage>
        <taxon>Eukaryota</taxon>
        <taxon>Metazoa</taxon>
        <taxon>Ecdysozoa</taxon>
        <taxon>Arthropoda</taxon>
        <taxon>Hexapoda</taxon>
        <taxon>Insecta</taxon>
        <taxon>Pterygota</taxon>
        <taxon>Neoptera</taxon>
        <taxon>Endopterygota</taxon>
        <taxon>Coleoptera</taxon>
        <taxon>Polyphaga</taxon>
        <taxon>Cucujiformia</taxon>
        <taxon>Tenebrionidae</taxon>
        <taxon>Pimeliinae</taxon>
        <taxon>Asbolus</taxon>
    </lineage>
</organism>
<dbReference type="Pfam" id="PF03392">
    <property type="entry name" value="OS-D"/>
    <property type="match status" value="2"/>
</dbReference>
<dbReference type="Proteomes" id="UP000292052">
    <property type="component" value="Unassembled WGS sequence"/>
</dbReference>
<feature type="signal peptide" evidence="1">
    <location>
        <begin position="1"/>
        <end position="18"/>
    </location>
</feature>
<protein>
    <submittedName>
        <fullName evidence="2">Chemosensory protein</fullName>
    </submittedName>
</protein>
<dbReference type="PANTHER" id="PTHR11257">
    <property type="entry name" value="CHEMOSENSORY PROTEIN-RELATED"/>
    <property type="match status" value="1"/>
</dbReference>
<dbReference type="OrthoDB" id="6344725at2759"/>
<dbReference type="InterPro" id="IPR036682">
    <property type="entry name" value="OS_D_A10/PebIII_sf"/>
</dbReference>
<keyword evidence="1" id="KW-0732">Signal</keyword>
<evidence type="ECO:0000313" key="2">
    <source>
        <dbReference type="EMBL" id="RZC32057.1"/>
    </source>
</evidence>
<sequence length="204" mass="23546">MKTTVVLLFLTVVVTVYARPEEKYTTKYDNVDLDEIIKSDRLLKNYVNCLLEKGKCTPDGSELKRVLPDALHSECTIVIVAFAAVIGLALARPESEEKYTTKYDDIDLDEILKSKRLIMNYFNCLMEKGPCTADGEELRKVLPDALHNGCQKCSEKHKNGARKIVRHLIDNERELWDQLEAKYDENKEYRKKYQAEIEKEGLKL</sequence>
<keyword evidence="3" id="KW-1185">Reference proteome</keyword>
<evidence type="ECO:0000313" key="3">
    <source>
        <dbReference type="Proteomes" id="UP000292052"/>
    </source>
</evidence>
<dbReference type="EMBL" id="QDEB01100489">
    <property type="protein sequence ID" value="RZC32057.1"/>
    <property type="molecule type" value="Genomic_DNA"/>
</dbReference>
<proteinExistence type="predicted"/>
<reference evidence="2 3" key="1">
    <citation type="submission" date="2017-03" db="EMBL/GenBank/DDBJ databases">
        <title>Genome of the blue death feigning beetle - Asbolus verrucosus.</title>
        <authorList>
            <person name="Rider S.D."/>
        </authorList>
    </citation>
    <scope>NUCLEOTIDE SEQUENCE [LARGE SCALE GENOMIC DNA]</scope>
    <source>
        <strain evidence="2">Butters</strain>
        <tissue evidence="2">Head and leg muscle</tissue>
    </source>
</reference>
<accession>A0A482VHR0</accession>
<dbReference type="PANTHER" id="PTHR11257:SF12">
    <property type="entry name" value="EJACULATORY BULB-SPECIFIC PROTEIN 3-RELATED"/>
    <property type="match status" value="1"/>
</dbReference>
<name>A0A482VHR0_ASBVE</name>
<dbReference type="InterPro" id="IPR005055">
    <property type="entry name" value="A10/PebIII"/>
</dbReference>
<gene>
    <name evidence="2" type="ORF">BDFB_013186</name>
</gene>
<evidence type="ECO:0000256" key="1">
    <source>
        <dbReference type="SAM" id="SignalP"/>
    </source>
</evidence>
<comment type="caution">
    <text evidence="2">The sequence shown here is derived from an EMBL/GenBank/DDBJ whole genome shotgun (WGS) entry which is preliminary data.</text>
</comment>
<dbReference type="AlphaFoldDB" id="A0A482VHR0"/>